<proteinExistence type="predicted"/>
<evidence type="ECO:0000259" key="6">
    <source>
        <dbReference type="PROSITE" id="PS50026"/>
    </source>
</evidence>
<protein>
    <recommendedName>
        <fullName evidence="6">EGF-like domain-containing protein</fullName>
    </recommendedName>
</protein>
<evidence type="ECO:0000256" key="2">
    <source>
        <dbReference type="ARBA" id="ARBA00022737"/>
    </source>
</evidence>
<dbReference type="Gene3D" id="2.10.25.10">
    <property type="entry name" value="Laminin"/>
    <property type="match status" value="1"/>
</dbReference>
<evidence type="ECO:0000313" key="8">
    <source>
        <dbReference type="Proteomes" id="UP000008144"/>
    </source>
</evidence>
<keyword evidence="8" id="KW-1185">Reference proteome</keyword>
<dbReference type="InterPro" id="IPR051022">
    <property type="entry name" value="Notch_Cell-Fate_Det"/>
</dbReference>
<evidence type="ECO:0000256" key="3">
    <source>
        <dbReference type="ARBA" id="ARBA00023157"/>
    </source>
</evidence>
<dbReference type="PANTHER" id="PTHR24049">
    <property type="entry name" value="CRUMBS FAMILY MEMBER"/>
    <property type="match status" value="1"/>
</dbReference>
<feature type="transmembrane region" description="Helical" evidence="5">
    <location>
        <begin position="124"/>
        <end position="145"/>
    </location>
</feature>
<evidence type="ECO:0000313" key="7">
    <source>
        <dbReference type="Ensembl" id="ENSCINP00000034213.1"/>
    </source>
</evidence>
<dbReference type="SUPFAM" id="SSF57196">
    <property type="entry name" value="EGF/Laminin"/>
    <property type="match status" value="1"/>
</dbReference>
<dbReference type="InterPro" id="IPR000742">
    <property type="entry name" value="EGF"/>
</dbReference>
<keyword evidence="5" id="KW-0472">Membrane</keyword>
<comment type="caution">
    <text evidence="4">Lacks conserved residue(s) required for the propagation of feature annotation.</text>
</comment>
<keyword evidence="1 4" id="KW-0245">EGF-like domain</keyword>
<evidence type="ECO:0000256" key="1">
    <source>
        <dbReference type="ARBA" id="ARBA00022536"/>
    </source>
</evidence>
<accession>H2XX29</accession>
<feature type="disulfide bond" evidence="4">
    <location>
        <begin position="59"/>
        <end position="68"/>
    </location>
</feature>
<evidence type="ECO:0000256" key="5">
    <source>
        <dbReference type="SAM" id="Phobius"/>
    </source>
</evidence>
<keyword evidence="3 4" id="KW-1015">Disulfide bond</keyword>
<dbReference type="SMART" id="SM00181">
    <property type="entry name" value="EGF"/>
    <property type="match status" value="2"/>
</dbReference>
<name>H2XX29_CIOIN</name>
<keyword evidence="5" id="KW-1133">Transmembrane helix</keyword>
<keyword evidence="2" id="KW-0677">Repeat</keyword>
<dbReference type="PROSITE" id="PS50026">
    <property type="entry name" value="EGF_3"/>
    <property type="match status" value="1"/>
</dbReference>
<reference evidence="8" key="1">
    <citation type="journal article" date="2002" name="Science">
        <title>The draft genome of Ciona intestinalis: insights into chordate and vertebrate origins.</title>
        <authorList>
            <person name="Dehal P."/>
            <person name="Satou Y."/>
            <person name="Campbell R.K."/>
            <person name="Chapman J."/>
            <person name="Degnan B."/>
            <person name="De Tomaso A."/>
            <person name="Davidson B."/>
            <person name="Di Gregorio A."/>
            <person name="Gelpke M."/>
            <person name="Goodstein D.M."/>
            <person name="Harafuji N."/>
            <person name="Hastings K.E."/>
            <person name="Ho I."/>
            <person name="Hotta K."/>
            <person name="Huang W."/>
            <person name="Kawashima T."/>
            <person name="Lemaire P."/>
            <person name="Martinez D."/>
            <person name="Meinertzhagen I.A."/>
            <person name="Necula S."/>
            <person name="Nonaka M."/>
            <person name="Putnam N."/>
            <person name="Rash S."/>
            <person name="Saiga H."/>
            <person name="Satake M."/>
            <person name="Terry A."/>
            <person name="Yamada L."/>
            <person name="Wang H.G."/>
            <person name="Awazu S."/>
            <person name="Azumi K."/>
            <person name="Boore J."/>
            <person name="Branno M."/>
            <person name="Chin-Bow S."/>
            <person name="DeSantis R."/>
            <person name="Doyle S."/>
            <person name="Francino P."/>
            <person name="Keys D.N."/>
            <person name="Haga S."/>
            <person name="Hayashi H."/>
            <person name="Hino K."/>
            <person name="Imai K.S."/>
            <person name="Inaba K."/>
            <person name="Kano S."/>
            <person name="Kobayashi K."/>
            <person name="Kobayashi M."/>
            <person name="Lee B.I."/>
            <person name="Makabe K.W."/>
            <person name="Manohar C."/>
            <person name="Matassi G."/>
            <person name="Medina M."/>
            <person name="Mochizuki Y."/>
            <person name="Mount S."/>
            <person name="Morishita T."/>
            <person name="Miura S."/>
            <person name="Nakayama A."/>
            <person name="Nishizaka S."/>
            <person name="Nomoto H."/>
            <person name="Ohta F."/>
            <person name="Oishi K."/>
            <person name="Rigoutsos I."/>
            <person name="Sano M."/>
            <person name="Sasaki A."/>
            <person name="Sasakura Y."/>
            <person name="Shoguchi E."/>
            <person name="Shin-i T."/>
            <person name="Spagnuolo A."/>
            <person name="Stainier D."/>
            <person name="Suzuki M.M."/>
            <person name="Tassy O."/>
            <person name="Takatori N."/>
            <person name="Tokuoka M."/>
            <person name="Yagi K."/>
            <person name="Yoshizaki F."/>
            <person name="Wada S."/>
            <person name="Zhang C."/>
            <person name="Hyatt P.D."/>
            <person name="Larimer F."/>
            <person name="Detter C."/>
            <person name="Doggett N."/>
            <person name="Glavina T."/>
            <person name="Hawkins T."/>
            <person name="Richardson P."/>
            <person name="Lucas S."/>
            <person name="Kohara Y."/>
            <person name="Levine M."/>
            <person name="Satoh N."/>
            <person name="Rokhsar D.S."/>
        </authorList>
    </citation>
    <scope>NUCLEOTIDE SEQUENCE [LARGE SCALE GENOMIC DNA]</scope>
</reference>
<reference evidence="7" key="2">
    <citation type="submission" date="2025-08" db="UniProtKB">
        <authorList>
            <consortium name="Ensembl"/>
        </authorList>
    </citation>
    <scope>IDENTIFICATION</scope>
</reference>
<dbReference type="InParanoid" id="H2XX29"/>
<dbReference type="HOGENOM" id="CLU_1237470_0_0_1"/>
<sequence>MPGCRGNDVCASNPCPHDQYCNDIWEKFECIPLGGCASSPCLNQASCIPFNNGSYACSCSTYYMGNLCETYIPCLMVDCSTKGTNQVCVSNGLPGGTTCACKSGYFDLNDFCVPVSVATAGIGWWAYVVIGLVGLLVFALAIWCVRRRYFNLEQKGENGNLQNRKKLQTITPKLNGNNTNGRNNSSYEFDTITRTQLPSLPRPDILSEDVLIVDEEAFSNYAEC</sequence>
<feature type="domain" description="EGF-like" evidence="6">
    <location>
        <begin position="32"/>
        <end position="69"/>
    </location>
</feature>
<evidence type="ECO:0000256" key="4">
    <source>
        <dbReference type="PROSITE-ProRule" id="PRU00076"/>
    </source>
</evidence>
<dbReference type="PROSITE" id="PS00022">
    <property type="entry name" value="EGF_1"/>
    <property type="match status" value="1"/>
</dbReference>
<dbReference type="Ensembl" id="ENSCINT00000033402.1">
    <property type="protein sequence ID" value="ENSCINP00000034213.1"/>
    <property type="gene ID" value="ENSCING00000022322.1"/>
</dbReference>
<dbReference type="AlphaFoldDB" id="H2XX29"/>
<dbReference type="STRING" id="7719.ENSCINP00000034213"/>
<keyword evidence="5" id="KW-0812">Transmembrane</keyword>
<reference evidence="7" key="3">
    <citation type="submission" date="2025-09" db="UniProtKB">
        <authorList>
            <consortium name="Ensembl"/>
        </authorList>
    </citation>
    <scope>IDENTIFICATION</scope>
</reference>
<dbReference type="Proteomes" id="UP000008144">
    <property type="component" value="Unassembled WGS sequence"/>
</dbReference>
<organism evidence="7 8">
    <name type="scientific">Ciona intestinalis</name>
    <name type="common">Transparent sea squirt</name>
    <name type="synonym">Ascidia intestinalis</name>
    <dbReference type="NCBI Taxonomy" id="7719"/>
    <lineage>
        <taxon>Eukaryota</taxon>
        <taxon>Metazoa</taxon>
        <taxon>Chordata</taxon>
        <taxon>Tunicata</taxon>
        <taxon>Ascidiacea</taxon>
        <taxon>Phlebobranchia</taxon>
        <taxon>Cionidae</taxon>
        <taxon>Ciona</taxon>
    </lineage>
</organism>